<name>A0A6A6T9N2_9PLEO</name>
<dbReference type="Pfam" id="PF24809">
    <property type="entry name" value="DUF7708"/>
    <property type="match status" value="1"/>
</dbReference>
<dbReference type="Proteomes" id="UP000799324">
    <property type="component" value="Unassembled WGS sequence"/>
</dbReference>
<organism evidence="2 3">
    <name type="scientific">Lophiostoma macrostomum CBS 122681</name>
    <dbReference type="NCBI Taxonomy" id="1314788"/>
    <lineage>
        <taxon>Eukaryota</taxon>
        <taxon>Fungi</taxon>
        <taxon>Dikarya</taxon>
        <taxon>Ascomycota</taxon>
        <taxon>Pezizomycotina</taxon>
        <taxon>Dothideomycetes</taxon>
        <taxon>Pleosporomycetidae</taxon>
        <taxon>Pleosporales</taxon>
        <taxon>Lophiostomataceae</taxon>
        <taxon>Lophiostoma</taxon>
    </lineage>
</organism>
<dbReference type="OrthoDB" id="4840035at2759"/>
<accession>A0A6A6T9N2</accession>
<protein>
    <recommendedName>
        <fullName evidence="1">DUF7708 domain-containing protein</fullName>
    </recommendedName>
</protein>
<dbReference type="InterPro" id="IPR056125">
    <property type="entry name" value="DUF7708"/>
</dbReference>
<reference evidence="2" key="1">
    <citation type="journal article" date="2020" name="Stud. Mycol.">
        <title>101 Dothideomycetes genomes: a test case for predicting lifestyles and emergence of pathogens.</title>
        <authorList>
            <person name="Haridas S."/>
            <person name="Albert R."/>
            <person name="Binder M."/>
            <person name="Bloem J."/>
            <person name="Labutti K."/>
            <person name="Salamov A."/>
            <person name="Andreopoulos B."/>
            <person name="Baker S."/>
            <person name="Barry K."/>
            <person name="Bills G."/>
            <person name="Bluhm B."/>
            <person name="Cannon C."/>
            <person name="Castanera R."/>
            <person name="Culley D."/>
            <person name="Daum C."/>
            <person name="Ezra D."/>
            <person name="Gonzalez J."/>
            <person name="Henrissat B."/>
            <person name="Kuo A."/>
            <person name="Liang C."/>
            <person name="Lipzen A."/>
            <person name="Lutzoni F."/>
            <person name="Magnuson J."/>
            <person name="Mondo S."/>
            <person name="Nolan M."/>
            <person name="Ohm R."/>
            <person name="Pangilinan J."/>
            <person name="Park H.-J."/>
            <person name="Ramirez L."/>
            <person name="Alfaro M."/>
            <person name="Sun H."/>
            <person name="Tritt A."/>
            <person name="Yoshinaga Y."/>
            <person name="Zwiers L.-H."/>
            <person name="Turgeon B."/>
            <person name="Goodwin S."/>
            <person name="Spatafora J."/>
            <person name="Crous P."/>
            <person name="Grigoriev I."/>
        </authorList>
    </citation>
    <scope>NUCLEOTIDE SEQUENCE</scope>
    <source>
        <strain evidence="2">CBS 122681</strain>
    </source>
</reference>
<evidence type="ECO:0000259" key="1">
    <source>
        <dbReference type="Pfam" id="PF24809"/>
    </source>
</evidence>
<proteinExistence type="predicted"/>
<dbReference type="EMBL" id="MU004335">
    <property type="protein sequence ID" value="KAF2656516.1"/>
    <property type="molecule type" value="Genomic_DNA"/>
</dbReference>
<dbReference type="AlphaFoldDB" id="A0A6A6T9N2"/>
<evidence type="ECO:0000313" key="2">
    <source>
        <dbReference type="EMBL" id="KAF2656516.1"/>
    </source>
</evidence>
<gene>
    <name evidence="2" type="ORF">K491DRAFT_777898</name>
</gene>
<evidence type="ECO:0000313" key="3">
    <source>
        <dbReference type="Proteomes" id="UP000799324"/>
    </source>
</evidence>
<keyword evidence="3" id="KW-1185">Reference proteome</keyword>
<feature type="domain" description="DUF7708" evidence="1">
    <location>
        <begin position="153"/>
        <end position="294"/>
    </location>
</feature>
<sequence>MADSSESATCVVQEDAGRTIVRRFTDQLNGETELERATIAAQEQRDEIEELAHETRLRSYYEDTSENPSALDFSAAEIARNALDGICKEMAKEMKLSRFERIGNRFGIQRKNAKAEANVIIKNSAFSDFSELKSLVEGQETQWKSTHGTVYKNFQRLCRNLDDHKQILSIFPQQSLYASVFCGSISLIIQASVHHEDIAETLSNAVSDIAIDASLCCQLLDIIRTQAMREQLSRVYAQVFRFFRDAIAWYISSKRSKFFGSFNENIRKRFDEAQKVINKAMKKMFQICSIGNAAMTKIVQRDTAASKAEILRQRQQNTTTGTDPGAFMQEFLRAMYRFQSVDDSGLGSLSLGVETRPMIEYAMSGNGAMGRSAARKSLSRLDEYIVGDEGHALFATGQLWIPDAEVDARLQSWMTSNATSHTLWIFGPASSANTSSSAKAAAMNAVLAAWRVKAPIASHFAERPRWCRDQITCEQVGILGIVYSLVMQLLQFNVDDDDFNISRADLDRLDGSEDSYAESLKVLHHLLLCTPQLRFCVVHGLNDLEWSGGADWCHELLDIIAQGQEASNGRLNILFTTSGQSRVLAERINSKDQCYAKKSARRVQLSAHDAGAASEDL</sequence>